<evidence type="ECO:0000256" key="1">
    <source>
        <dbReference type="SAM" id="MobiDB-lite"/>
    </source>
</evidence>
<organism evidence="3 4">
    <name type="scientific">Bifidobacterium pullorum subsp. saeculare</name>
    <dbReference type="NCBI Taxonomy" id="78257"/>
    <lineage>
        <taxon>Bacteria</taxon>
        <taxon>Bacillati</taxon>
        <taxon>Actinomycetota</taxon>
        <taxon>Actinomycetes</taxon>
        <taxon>Bifidobacteriales</taxon>
        <taxon>Bifidobacteriaceae</taxon>
        <taxon>Bifidobacterium</taxon>
    </lineage>
</organism>
<dbReference type="AlphaFoldDB" id="A0A939BAD8"/>
<dbReference type="Pfam" id="PF17802">
    <property type="entry name" value="SpaA"/>
    <property type="match status" value="1"/>
</dbReference>
<dbReference type="EMBL" id="JACLYU010000050">
    <property type="protein sequence ID" value="MBM6700473.1"/>
    <property type="molecule type" value="Genomic_DNA"/>
</dbReference>
<proteinExistence type="predicted"/>
<feature type="region of interest" description="Disordered" evidence="1">
    <location>
        <begin position="268"/>
        <end position="297"/>
    </location>
</feature>
<gene>
    <name evidence="3" type="ORF">H7U32_09300</name>
</gene>
<dbReference type="GO" id="GO:0005975">
    <property type="term" value="P:carbohydrate metabolic process"/>
    <property type="evidence" value="ECO:0007669"/>
    <property type="project" value="UniProtKB-ARBA"/>
</dbReference>
<accession>A0A939BAD8</accession>
<evidence type="ECO:0000313" key="4">
    <source>
        <dbReference type="Proteomes" id="UP000718821"/>
    </source>
</evidence>
<dbReference type="InterPro" id="IPR041033">
    <property type="entry name" value="SpaA_PFL_dom_1"/>
</dbReference>
<evidence type="ECO:0000259" key="2">
    <source>
        <dbReference type="Pfam" id="PF17802"/>
    </source>
</evidence>
<dbReference type="Proteomes" id="UP000718821">
    <property type="component" value="Unassembled WGS sequence"/>
</dbReference>
<dbReference type="InterPro" id="IPR008966">
    <property type="entry name" value="Adhesion_dom_sf"/>
</dbReference>
<dbReference type="SUPFAM" id="SSF49401">
    <property type="entry name" value="Bacterial adhesins"/>
    <property type="match status" value="1"/>
</dbReference>
<keyword evidence="4" id="KW-1185">Reference proteome</keyword>
<feature type="domain" description="SpaA-like prealbumin fold" evidence="2">
    <location>
        <begin position="211"/>
        <end position="312"/>
    </location>
</feature>
<dbReference type="InterPro" id="IPR013783">
    <property type="entry name" value="Ig-like_fold"/>
</dbReference>
<dbReference type="Gene3D" id="2.60.40.740">
    <property type="match status" value="1"/>
</dbReference>
<protein>
    <recommendedName>
        <fullName evidence="2">SpaA-like prealbumin fold domain-containing protein</fullName>
    </recommendedName>
</protein>
<evidence type="ECO:0000313" key="3">
    <source>
        <dbReference type="EMBL" id="MBM6700473.1"/>
    </source>
</evidence>
<dbReference type="RefSeq" id="WP_204469789.1">
    <property type="nucleotide sequence ID" value="NZ_JACLYU010000050.1"/>
</dbReference>
<reference evidence="3" key="2">
    <citation type="journal article" date="2021" name="Sci. Rep.">
        <title>The distribution of antibiotic resistance genes in chicken gut microbiota commensals.</title>
        <authorList>
            <person name="Juricova H."/>
            <person name="Matiasovicova J."/>
            <person name="Kubasova T."/>
            <person name="Cejkova D."/>
            <person name="Rychlik I."/>
        </authorList>
    </citation>
    <scope>NUCLEOTIDE SEQUENCE</scope>
    <source>
        <strain evidence="3">An836</strain>
    </source>
</reference>
<sequence>MSAVTTSQAIAMIVSPGKVVKDQGIVIPNDNDGWTVTIDMKNEVTPVTKTVTDPEKVPGVGDTRVWTITSKVPNWNGKNLKDTDTKFTFTDTPGKGQTVDFKSIEITIGEGSSIYDENSMLTKPTSAGTADTWDATGTESFVINLTEYMKTVAVSGPSSKIGQAITMTYESTVNVAAVVELGSEDTIKNRVEVNNNGGTAEASDDLPKPVSFSFTKVDADGAGLAGAHFSLTRSNAPTGAYVPETNEFMKVTTGAKGTYTIDPLNETAEQASGEKKTSPNTEWYPMESGEGGKVTVNGVGDGTYVIQETHAP</sequence>
<name>A0A939BAD8_9BIFI</name>
<reference evidence="3" key="1">
    <citation type="submission" date="2020-08" db="EMBL/GenBank/DDBJ databases">
        <authorList>
            <person name="Cejkova D."/>
            <person name="Kubasova T."/>
            <person name="Jahodarova E."/>
            <person name="Rychlik I."/>
        </authorList>
    </citation>
    <scope>NUCLEOTIDE SEQUENCE</scope>
    <source>
        <strain evidence="3">An836</strain>
    </source>
</reference>
<comment type="caution">
    <text evidence="3">The sequence shown here is derived from an EMBL/GenBank/DDBJ whole genome shotgun (WGS) entry which is preliminary data.</text>
</comment>
<dbReference type="Gene3D" id="2.60.40.10">
    <property type="entry name" value="Immunoglobulins"/>
    <property type="match status" value="1"/>
</dbReference>